<protein>
    <submittedName>
        <fullName evidence="7">Tryptophan-rich protein TspO</fullName>
    </submittedName>
</protein>
<evidence type="ECO:0000256" key="6">
    <source>
        <dbReference type="SAM" id="Phobius"/>
    </source>
</evidence>
<dbReference type="Pfam" id="PF03073">
    <property type="entry name" value="TspO_MBR"/>
    <property type="match status" value="1"/>
</dbReference>
<evidence type="ECO:0000256" key="1">
    <source>
        <dbReference type="ARBA" id="ARBA00004141"/>
    </source>
</evidence>
<dbReference type="CDD" id="cd15904">
    <property type="entry name" value="TSPO_MBR"/>
    <property type="match status" value="1"/>
</dbReference>
<dbReference type="PIRSF" id="PIRSF005859">
    <property type="entry name" value="PBR"/>
    <property type="match status" value="1"/>
</dbReference>
<evidence type="ECO:0000313" key="8">
    <source>
        <dbReference type="Proteomes" id="UP000501534"/>
    </source>
</evidence>
<dbReference type="RefSeq" id="WP_171095654.1">
    <property type="nucleotide sequence ID" value="NZ_CP053069.1"/>
</dbReference>
<dbReference type="Proteomes" id="UP000501534">
    <property type="component" value="Chromosome"/>
</dbReference>
<dbReference type="InterPro" id="IPR038330">
    <property type="entry name" value="TspO/MBR-related_sf"/>
</dbReference>
<dbReference type="PANTHER" id="PTHR10057:SF0">
    <property type="entry name" value="TRANSLOCATOR PROTEIN"/>
    <property type="match status" value="1"/>
</dbReference>
<evidence type="ECO:0000256" key="2">
    <source>
        <dbReference type="ARBA" id="ARBA00007524"/>
    </source>
</evidence>
<dbReference type="PANTHER" id="PTHR10057">
    <property type="entry name" value="PERIPHERAL-TYPE BENZODIAZEPINE RECEPTOR"/>
    <property type="match status" value="1"/>
</dbReference>
<keyword evidence="5 6" id="KW-0472">Membrane</keyword>
<feature type="transmembrane region" description="Helical" evidence="6">
    <location>
        <begin position="56"/>
        <end position="75"/>
    </location>
</feature>
<comment type="subcellular location">
    <subcellularLocation>
        <location evidence="1">Membrane</location>
        <topology evidence="1">Multi-pass membrane protein</topology>
    </subcellularLocation>
</comment>
<dbReference type="Gene3D" id="1.20.1260.100">
    <property type="entry name" value="TspO/MBR protein"/>
    <property type="match status" value="1"/>
</dbReference>
<sequence length="164" mass="18498">MAIDHPIFANRSSHPERLILWMAVCLGGGLAIGFLFQPDAWFQSLNRPWYAPPNWLFGPVWTALYLLMAYAMHRVEHDGFSHPVRIARRIFLTQLALNFLWTPVFFGAHLMWAAFGIITALLVAIGATILAFDRVDRTAALLMVPYGAWVTFAAFLNAGYAFLN</sequence>
<dbReference type="GO" id="GO:0016020">
    <property type="term" value="C:membrane"/>
    <property type="evidence" value="ECO:0007669"/>
    <property type="project" value="UniProtKB-SubCell"/>
</dbReference>
<evidence type="ECO:0000256" key="3">
    <source>
        <dbReference type="ARBA" id="ARBA00022692"/>
    </source>
</evidence>
<feature type="transmembrane region" description="Helical" evidence="6">
    <location>
        <begin position="112"/>
        <end position="132"/>
    </location>
</feature>
<organism evidence="7 8">
    <name type="scientific">Usitatibacter rugosus</name>
    <dbReference type="NCBI Taxonomy" id="2732067"/>
    <lineage>
        <taxon>Bacteria</taxon>
        <taxon>Pseudomonadati</taxon>
        <taxon>Pseudomonadota</taxon>
        <taxon>Betaproteobacteria</taxon>
        <taxon>Nitrosomonadales</taxon>
        <taxon>Usitatibacteraceae</taxon>
        <taxon>Usitatibacter</taxon>
    </lineage>
</organism>
<reference evidence="7 8" key="1">
    <citation type="submission" date="2020-04" db="EMBL/GenBank/DDBJ databases">
        <title>Usitatibacter rugosus gen. nov., sp. nov. and Usitatibacter palustris sp. nov., novel members of Usitatibacteraceae fam. nov. within the order Nitrosomonadales isolated from soil.</title>
        <authorList>
            <person name="Huber K.J."/>
            <person name="Neumann-Schaal M."/>
            <person name="Geppert A."/>
            <person name="Luckner M."/>
            <person name="Wanner G."/>
            <person name="Overmann J."/>
        </authorList>
    </citation>
    <scope>NUCLEOTIDE SEQUENCE [LARGE SCALE GENOMIC DNA]</scope>
    <source>
        <strain evidence="7 8">0125_3</strain>
    </source>
</reference>
<evidence type="ECO:0000256" key="5">
    <source>
        <dbReference type="ARBA" id="ARBA00023136"/>
    </source>
</evidence>
<dbReference type="EMBL" id="CP053069">
    <property type="protein sequence ID" value="QJR12976.1"/>
    <property type="molecule type" value="Genomic_DNA"/>
</dbReference>
<keyword evidence="8" id="KW-1185">Reference proteome</keyword>
<gene>
    <name evidence="7" type="primary">crtK-2</name>
    <name evidence="7" type="ORF">DSM104443_04070</name>
</gene>
<dbReference type="KEGG" id="uru:DSM104443_04070"/>
<comment type="similarity">
    <text evidence="2">Belongs to the TspO/BZRP family.</text>
</comment>
<dbReference type="InterPro" id="IPR004307">
    <property type="entry name" value="TspO_MBR"/>
</dbReference>
<keyword evidence="3 6" id="KW-0812">Transmembrane</keyword>
<accession>A0A6M4H0F1</accession>
<keyword evidence="4 6" id="KW-1133">Transmembrane helix</keyword>
<proteinExistence type="inferred from homology"/>
<feature type="transmembrane region" description="Helical" evidence="6">
    <location>
        <begin position="87"/>
        <end position="106"/>
    </location>
</feature>
<dbReference type="AlphaFoldDB" id="A0A6M4H0F1"/>
<dbReference type="GO" id="GO:0033013">
    <property type="term" value="P:tetrapyrrole metabolic process"/>
    <property type="evidence" value="ECO:0007669"/>
    <property type="project" value="UniProtKB-ARBA"/>
</dbReference>
<feature type="transmembrane region" description="Helical" evidence="6">
    <location>
        <begin position="18"/>
        <end position="36"/>
    </location>
</feature>
<dbReference type="FunFam" id="1.20.1260.100:FF:000001">
    <property type="entry name" value="translocator protein 2"/>
    <property type="match status" value="1"/>
</dbReference>
<name>A0A6M4H0F1_9PROT</name>
<evidence type="ECO:0000256" key="4">
    <source>
        <dbReference type="ARBA" id="ARBA00022989"/>
    </source>
</evidence>
<evidence type="ECO:0000313" key="7">
    <source>
        <dbReference type="EMBL" id="QJR12976.1"/>
    </source>
</evidence>
<feature type="transmembrane region" description="Helical" evidence="6">
    <location>
        <begin position="139"/>
        <end position="163"/>
    </location>
</feature>